<reference evidence="1" key="1">
    <citation type="submission" date="2021-06" db="EMBL/GenBank/DDBJ databases">
        <title>Comparative genomics, transcriptomics and evolutionary studies reveal genomic signatures of adaptation to plant cell wall in hemibiotrophic fungi.</title>
        <authorList>
            <consortium name="DOE Joint Genome Institute"/>
            <person name="Baroncelli R."/>
            <person name="Diaz J.F."/>
            <person name="Benocci T."/>
            <person name="Peng M."/>
            <person name="Battaglia E."/>
            <person name="Haridas S."/>
            <person name="Andreopoulos W."/>
            <person name="Labutti K."/>
            <person name="Pangilinan J."/>
            <person name="Floch G.L."/>
            <person name="Makela M.R."/>
            <person name="Henrissat B."/>
            <person name="Grigoriev I.V."/>
            <person name="Crouch J.A."/>
            <person name="De Vries R.P."/>
            <person name="Sukno S.A."/>
            <person name="Thon M.R."/>
        </authorList>
    </citation>
    <scope>NUCLEOTIDE SEQUENCE</scope>
    <source>
        <strain evidence="1">CBS 125086</strain>
    </source>
</reference>
<dbReference type="RefSeq" id="XP_060410419.1">
    <property type="nucleotide sequence ID" value="XM_060561488.1"/>
</dbReference>
<evidence type="ECO:0000313" key="2">
    <source>
        <dbReference type="Proteomes" id="UP001230504"/>
    </source>
</evidence>
<dbReference type="GeneID" id="85445728"/>
<dbReference type="EMBL" id="JAHLJV010000068">
    <property type="protein sequence ID" value="KAK1579284.1"/>
    <property type="molecule type" value="Genomic_DNA"/>
</dbReference>
<evidence type="ECO:0000313" key="1">
    <source>
        <dbReference type="EMBL" id="KAK1579284.1"/>
    </source>
</evidence>
<gene>
    <name evidence="1" type="ORF">LY79DRAFT_592926</name>
</gene>
<comment type="caution">
    <text evidence="1">The sequence shown here is derived from an EMBL/GenBank/DDBJ whole genome shotgun (WGS) entry which is preliminary data.</text>
</comment>
<proteinExistence type="predicted"/>
<keyword evidence="2" id="KW-1185">Reference proteome</keyword>
<protein>
    <submittedName>
        <fullName evidence="1">Uncharacterized protein</fullName>
    </submittedName>
</protein>
<organism evidence="1 2">
    <name type="scientific">Colletotrichum navitas</name>
    <dbReference type="NCBI Taxonomy" id="681940"/>
    <lineage>
        <taxon>Eukaryota</taxon>
        <taxon>Fungi</taxon>
        <taxon>Dikarya</taxon>
        <taxon>Ascomycota</taxon>
        <taxon>Pezizomycotina</taxon>
        <taxon>Sordariomycetes</taxon>
        <taxon>Hypocreomycetidae</taxon>
        <taxon>Glomerellales</taxon>
        <taxon>Glomerellaceae</taxon>
        <taxon>Colletotrichum</taxon>
        <taxon>Colletotrichum graminicola species complex</taxon>
    </lineage>
</organism>
<name>A0AAD8PSI2_9PEZI</name>
<accession>A0AAD8PSI2</accession>
<dbReference type="AlphaFoldDB" id="A0AAD8PSI2"/>
<dbReference type="Proteomes" id="UP001230504">
    <property type="component" value="Unassembled WGS sequence"/>
</dbReference>
<sequence length="311" mass="34424">MQATRLLSQRAASVVRYYKIDSGHNHGALQQLALQNFNRALTRPVPPLRAGRDLLKRIGKCLAFGCNPRQTADAAVLVRTVVNDWDRIEMIIRNCGTEEGLVYKQTLRAADETSLAASEPTWKLWGQRQQLSQVAVQAVTHLLNHAIATAAPAHKSIWHALRSGDTNSSPGGLAFTHADFNFGHVRLPLDIITASRAELGSHSAYTRLRSFKVFRNRACLSFGVFIRSNIHMAVVADGVIHATTNFNGATPDAIASLEEELDRVAGFQRDPATHNEARRRHAYILQAIQKLEDETWNRNDAVEYFGSASPA</sequence>